<keyword evidence="3" id="KW-0548">Nucleotidyltransferase</keyword>
<keyword evidence="3" id="KW-0808">Transferase</keyword>
<dbReference type="Gene3D" id="3.30.70.270">
    <property type="match status" value="1"/>
</dbReference>
<dbReference type="InterPro" id="IPR000477">
    <property type="entry name" value="RT_dom"/>
</dbReference>
<feature type="compositionally biased region" description="Basic and acidic residues" evidence="1">
    <location>
        <begin position="1015"/>
        <end position="1027"/>
    </location>
</feature>
<evidence type="ECO:0000256" key="1">
    <source>
        <dbReference type="SAM" id="MobiDB-lite"/>
    </source>
</evidence>
<feature type="region of interest" description="Disordered" evidence="1">
    <location>
        <begin position="50"/>
        <end position="116"/>
    </location>
</feature>
<dbReference type="SUPFAM" id="SSF56672">
    <property type="entry name" value="DNA/RNA polymerases"/>
    <property type="match status" value="2"/>
</dbReference>
<dbReference type="PROSITE" id="PS50878">
    <property type="entry name" value="RT_POL"/>
    <property type="match status" value="1"/>
</dbReference>
<feature type="region of interest" description="Disordered" evidence="1">
    <location>
        <begin position="1"/>
        <end position="24"/>
    </location>
</feature>
<evidence type="ECO:0000259" key="2">
    <source>
        <dbReference type="PROSITE" id="PS50878"/>
    </source>
</evidence>
<dbReference type="GO" id="GO:0003964">
    <property type="term" value="F:RNA-directed DNA polymerase activity"/>
    <property type="evidence" value="ECO:0007669"/>
    <property type="project" value="UniProtKB-KW"/>
</dbReference>
<feature type="region of interest" description="Disordered" evidence="1">
    <location>
        <begin position="587"/>
        <end position="606"/>
    </location>
</feature>
<protein>
    <submittedName>
        <fullName evidence="3">Reverse transcriptase (RNA-dependent DNA polymerase), putative</fullName>
    </submittedName>
</protein>
<keyword evidence="3" id="KW-0695">RNA-directed DNA polymerase</keyword>
<organism evidence="3 4">
    <name type="scientific">Angomonas deanei</name>
    <dbReference type="NCBI Taxonomy" id="59799"/>
    <lineage>
        <taxon>Eukaryota</taxon>
        <taxon>Discoba</taxon>
        <taxon>Euglenozoa</taxon>
        <taxon>Kinetoplastea</taxon>
        <taxon>Metakinetoplastina</taxon>
        <taxon>Trypanosomatida</taxon>
        <taxon>Trypanosomatidae</taxon>
        <taxon>Strigomonadinae</taxon>
        <taxon>Angomonas</taxon>
    </lineage>
</organism>
<dbReference type="SMART" id="SM00355">
    <property type="entry name" value="ZnF_C2H2"/>
    <property type="match status" value="3"/>
</dbReference>
<sequence length="1752" mass="198083">MSGRGTRGRGQPYRHSNSQGVGLNPNQLNQLLALFVEAVANPQATLQRLQPAQGNNAIVAHRGRGRGSGGRGRGTSQPSRGALAQPLRLLPPVEVDNTPHQTKRQRNEVPPRDLEKEEHKIWRQQILHEWDANVKAAEMLRDHVAHCVKITENHFDFLRKKRPGLVMDRPIYVCEHTTESHDGRPSYCMHPVYHRDDILEHARKHHHGNARYYSASLDYRVGGMANVQQNCVLSAVVAVYVTMGVQIDPLAQRAFATGRAVDAQNYLNTTPFTGPTIPGHVLEALGKQYCPSPSFYCEQTALECPQCQYGLQNHQQQISEAGILSFTGGIPPTYAYSDYYCPNCNVQDETHHIGLTRVLTAGPVAIYTELHLTTPPPEYLEILQSEDTRLLRRYRLHAMLVAKSAAHLIVVRRGSDGYVQYDGDVFVAYGGTPNPKHIHTVIYKRMDDVEPRECDQPVTIPSTQAVYKEPDVHTMRRFQGFPEGTYLPNPGRDGANRTTPEVSEEEVLRLTSEIQGIVNPEEKMHLLQHYLQTRGLTMCLLCQHLVNNTQSAKEAHYELWHTTIEEEDVPVDAPDSVEESPFLERTFTQGGTDSLEDSLLGLPDDNEEDPVLPPGEVAACPRCGGDPLPIRDMLNHVWHYHPAILAENLQRYRHTQCKACNTITPDTREAKQSHTCDPKRATCDRIGVETFGPFYTSQKNAAVTPKELRCPWCPHTAKNCRGINVHAAKEHRENLYARGDHLVEAHFMTQCQVCKRFVRANDQEKRRHVQDNHTQDGRVALRPRPIEIPQGDPPVEEGGETHPNDPPTDTTMEEDGYVPLIPQPEEDITLPPGDMCYGHNVDYDFRTNHYHCPICGQRMFRNNVSIAGIMRHIHAFHENFKDKMYVAENLKRYGLDQCTACHQLFEATAKERTYHHLHACPVRRLAVTLPEDEDEEEDGVDHGPDTWLASKPMTHRTLHKRDWTEWSLSVADVLIGYMASVPDERKQRQERLFNLVRCKLQVDRKGADEGGDSIDAPRRPPRPKKDNYIKQKVEKLLELNAVRRAVAVLDRENTPRVSVLACLDAIDALHPHEDPPPYLLPREGVVTVEKEDVAFVVAKVLSRGASPSLDGWTRELLYPLVNEGDEKLLEELTAVVKDLVNGLVSRRVWARLTAAEVHPFAKPNGGIRPVAPENVWLKVASHVILRKIKKDIPSLVGRYQYGVGRDAALAAREVREAYERPENDCVAAVDCTNAYNSIYRLSILKAVVQAGEAMKVTYNFVERLLWPSSLGLYEEGHRVAELQSTRGIRQGMVLGPLLFAITIKQELDAFIASHRVQVVAYLDDITLIGEHEEVQRALRDLEPVLQRIGLSINWDKTHVLWRNDHTVDSINILGVQIPRDHGVDLEKDTFDKIQKSDPLLNRLTQGDLSHHSAFVLLRQSAAPRLTYILRTQPQKNTERGATWFDERVTSVLRHLSGVGTLSAAQQLLVQLPLKQGGLGLRSQAQLSEFAYACVNAKSAMRARTVEVDDMNRTTLHTLIAKDELWHRLMASNGTTGATRLFADPAAKVRNVVFDLALKERLMERILKDMRCTHCDVEMTNDHVYRCPNTNGRPKIHRHDEVKETVADWAKELGFKVRTEHSVGVGRLCIDVWLQHPLTRKQYNLEVSVVHPAQDKKDPLVDRRRTKLRHWEEIERLTNIEVKPFIVGTNGELPRESLEVLRALSRASESPYKARTALSEVLSRLTAVLAAENVLLYAAATHKWERAVGVRLE</sequence>
<feature type="compositionally biased region" description="Basic and acidic residues" evidence="1">
    <location>
        <begin position="105"/>
        <end position="116"/>
    </location>
</feature>
<dbReference type="PANTHER" id="PTHR47027">
    <property type="entry name" value="REVERSE TRANSCRIPTASE DOMAIN-CONTAINING PROTEIN"/>
    <property type="match status" value="1"/>
</dbReference>
<name>A0A7G2C2E2_9TRYP</name>
<dbReference type="CDD" id="cd01650">
    <property type="entry name" value="RT_nLTR_like"/>
    <property type="match status" value="1"/>
</dbReference>
<dbReference type="VEuPathDB" id="TriTrypDB:ADEAN_000125900"/>
<evidence type="ECO:0000313" key="4">
    <source>
        <dbReference type="Proteomes" id="UP000515908"/>
    </source>
</evidence>
<proteinExistence type="predicted"/>
<dbReference type="Pfam" id="PF00078">
    <property type="entry name" value="RVT_1"/>
    <property type="match status" value="1"/>
</dbReference>
<dbReference type="Proteomes" id="UP000515908">
    <property type="component" value="Chromosome 02"/>
</dbReference>
<feature type="region of interest" description="Disordered" evidence="1">
    <location>
        <begin position="763"/>
        <end position="810"/>
    </location>
</feature>
<feature type="region of interest" description="Disordered" evidence="1">
    <location>
        <begin position="481"/>
        <end position="502"/>
    </location>
</feature>
<dbReference type="InterPro" id="IPR013087">
    <property type="entry name" value="Znf_C2H2_type"/>
</dbReference>
<gene>
    <name evidence="3" type="ORF">ADEAN_000125900</name>
</gene>
<evidence type="ECO:0000313" key="3">
    <source>
        <dbReference type="EMBL" id="CAD2213816.1"/>
    </source>
</evidence>
<feature type="region of interest" description="Disordered" evidence="1">
    <location>
        <begin position="1006"/>
        <end position="1027"/>
    </location>
</feature>
<keyword evidence="4" id="KW-1185">Reference proteome</keyword>
<feature type="domain" description="Reverse transcriptase" evidence="2">
    <location>
        <begin position="1141"/>
        <end position="1377"/>
    </location>
</feature>
<dbReference type="InterPro" id="IPR043128">
    <property type="entry name" value="Rev_trsase/Diguanyl_cyclase"/>
</dbReference>
<dbReference type="PANTHER" id="PTHR47027:SF20">
    <property type="entry name" value="REVERSE TRANSCRIPTASE-LIKE PROTEIN WITH RNA-DIRECTED DNA POLYMERASE DOMAIN"/>
    <property type="match status" value="1"/>
</dbReference>
<dbReference type="InterPro" id="IPR043502">
    <property type="entry name" value="DNA/RNA_pol_sf"/>
</dbReference>
<dbReference type="EMBL" id="LR877146">
    <property type="protein sequence ID" value="CAD2213816.1"/>
    <property type="molecule type" value="Genomic_DNA"/>
</dbReference>
<feature type="compositionally biased region" description="Basic and acidic residues" evidence="1">
    <location>
        <begin position="763"/>
        <end position="776"/>
    </location>
</feature>
<accession>A0A7G2C2E2</accession>
<reference evidence="3 4" key="1">
    <citation type="submission" date="2020-08" db="EMBL/GenBank/DDBJ databases">
        <authorList>
            <person name="Newling K."/>
            <person name="Davey J."/>
            <person name="Forrester S."/>
        </authorList>
    </citation>
    <scope>NUCLEOTIDE SEQUENCE [LARGE SCALE GENOMIC DNA]</scope>
    <source>
        <strain evidence="4">Crithidia deanei Carvalho (ATCC PRA-265)</strain>
    </source>
</reference>